<comment type="caution">
    <text evidence="2">The sequence shown here is derived from an EMBL/GenBank/DDBJ whole genome shotgun (WGS) entry which is preliminary data.</text>
</comment>
<dbReference type="Proteomes" id="UP001219518">
    <property type="component" value="Unassembled WGS sequence"/>
</dbReference>
<keyword evidence="3" id="KW-1185">Reference proteome</keyword>
<dbReference type="EMBL" id="JAHWGI010000026">
    <property type="protein sequence ID" value="KAK3907861.1"/>
    <property type="molecule type" value="Genomic_DNA"/>
</dbReference>
<protein>
    <submittedName>
        <fullName evidence="2">Dihydroorotate dehydrogenase B (NAD(+)), catalytic subunit</fullName>
    </submittedName>
</protein>
<reference evidence="2" key="2">
    <citation type="journal article" date="2023" name="BMC Genomics">
        <title>Pest status, molecular evolution, and epigenetic factors derived from the genome assembly of Frankliniella fusca, a thysanopteran phytovirus vector.</title>
        <authorList>
            <person name="Catto M.A."/>
            <person name="Labadie P.E."/>
            <person name="Jacobson A.L."/>
            <person name="Kennedy G.G."/>
            <person name="Srinivasan R."/>
            <person name="Hunt B.G."/>
        </authorList>
    </citation>
    <scope>NUCLEOTIDE SEQUENCE</scope>
    <source>
        <strain evidence="2">PL_HMW_Pooled</strain>
    </source>
</reference>
<feature type="non-terminal residue" evidence="2">
    <location>
        <position position="1"/>
    </location>
</feature>
<gene>
    <name evidence="2" type="ORF">KUF71_018497</name>
</gene>
<proteinExistence type="predicted"/>
<reference evidence="2" key="1">
    <citation type="submission" date="2021-07" db="EMBL/GenBank/DDBJ databases">
        <authorList>
            <person name="Catto M.A."/>
            <person name="Jacobson A."/>
            <person name="Kennedy G."/>
            <person name="Labadie P."/>
            <person name="Hunt B.G."/>
            <person name="Srinivasan R."/>
        </authorList>
    </citation>
    <scope>NUCLEOTIDE SEQUENCE</scope>
    <source>
        <strain evidence="2">PL_HMW_Pooled</strain>
        <tissue evidence="2">Head</tissue>
    </source>
</reference>
<dbReference type="AlphaFoldDB" id="A0AAE1GSB3"/>
<organism evidence="2 3">
    <name type="scientific">Frankliniella fusca</name>
    <dbReference type="NCBI Taxonomy" id="407009"/>
    <lineage>
        <taxon>Eukaryota</taxon>
        <taxon>Metazoa</taxon>
        <taxon>Ecdysozoa</taxon>
        <taxon>Arthropoda</taxon>
        <taxon>Hexapoda</taxon>
        <taxon>Insecta</taxon>
        <taxon>Pterygota</taxon>
        <taxon>Neoptera</taxon>
        <taxon>Paraneoptera</taxon>
        <taxon>Thysanoptera</taxon>
        <taxon>Terebrantia</taxon>
        <taxon>Thripoidea</taxon>
        <taxon>Thripidae</taxon>
        <taxon>Frankliniella</taxon>
    </lineage>
</organism>
<name>A0AAE1GSB3_9NEOP</name>
<feature type="region of interest" description="Disordered" evidence="1">
    <location>
        <begin position="1"/>
        <end position="27"/>
    </location>
</feature>
<evidence type="ECO:0000313" key="3">
    <source>
        <dbReference type="Proteomes" id="UP001219518"/>
    </source>
</evidence>
<evidence type="ECO:0000313" key="2">
    <source>
        <dbReference type="EMBL" id="KAK3907861.1"/>
    </source>
</evidence>
<accession>A0AAE1GSB3</accession>
<sequence>AAGSSHQALGRPPREPHQPNGTAYLTGARSPGRQIIITRNDPWEMIFLNTLTVIWGNRLSKVKPAFRFAQICVGNFMILYTIMHKGVHMIALLCAKTLIVYL</sequence>
<evidence type="ECO:0000256" key="1">
    <source>
        <dbReference type="SAM" id="MobiDB-lite"/>
    </source>
</evidence>